<feature type="compositionally biased region" description="Low complexity" evidence="1">
    <location>
        <begin position="9"/>
        <end position="23"/>
    </location>
</feature>
<feature type="non-terminal residue" evidence="2">
    <location>
        <position position="100"/>
    </location>
</feature>
<dbReference type="Proteomes" id="UP000595437">
    <property type="component" value="Chromosome 8"/>
</dbReference>
<sequence length="100" mass="10896">RNIVEASRKTVTTSKSTVESLLSPEDNNKKPVSYRIRQFSIVEEEEEEELDEAVLPLEDSEDKMPSRGLSHHSSTSSLGSVVAGSLGLLGLEKDKALLLG</sequence>
<evidence type="ECO:0000256" key="1">
    <source>
        <dbReference type="SAM" id="MobiDB-lite"/>
    </source>
</evidence>
<accession>A0A7T8K8L6</accession>
<gene>
    <name evidence="2" type="ORF">FKW44_012130</name>
</gene>
<evidence type="ECO:0000313" key="2">
    <source>
        <dbReference type="EMBL" id="QQP50952.1"/>
    </source>
</evidence>
<organism evidence="2 3">
    <name type="scientific">Caligus rogercresseyi</name>
    <name type="common">Sea louse</name>
    <dbReference type="NCBI Taxonomy" id="217165"/>
    <lineage>
        <taxon>Eukaryota</taxon>
        <taxon>Metazoa</taxon>
        <taxon>Ecdysozoa</taxon>
        <taxon>Arthropoda</taxon>
        <taxon>Crustacea</taxon>
        <taxon>Multicrustacea</taxon>
        <taxon>Hexanauplia</taxon>
        <taxon>Copepoda</taxon>
        <taxon>Siphonostomatoida</taxon>
        <taxon>Caligidae</taxon>
        <taxon>Caligus</taxon>
    </lineage>
</organism>
<name>A0A7T8K8L6_CALRO</name>
<protein>
    <submittedName>
        <fullName evidence="2">Uncharacterized protein</fullName>
    </submittedName>
</protein>
<dbReference type="AlphaFoldDB" id="A0A7T8K8L6"/>
<feature type="non-terminal residue" evidence="2">
    <location>
        <position position="1"/>
    </location>
</feature>
<reference evidence="3" key="1">
    <citation type="submission" date="2021-01" db="EMBL/GenBank/DDBJ databases">
        <title>Caligus Genome Assembly.</title>
        <authorList>
            <person name="Gallardo-Escarate C."/>
        </authorList>
    </citation>
    <scope>NUCLEOTIDE SEQUENCE [LARGE SCALE GENOMIC DNA]</scope>
</reference>
<evidence type="ECO:0000313" key="3">
    <source>
        <dbReference type="Proteomes" id="UP000595437"/>
    </source>
</evidence>
<dbReference type="EMBL" id="CP045897">
    <property type="protein sequence ID" value="QQP50952.1"/>
    <property type="molecule type" value="Genomic_DNA"/>
</dbReference>
<proteinExistence type="predicted"/>
<keyword evidence="3" id="KW-1185">Reference proteome</keyword>
<feature type="region of interest" description="Disordered" evidence="1">
    <location>
        <begin position="1"/>
        <end position="29"/>
    </location>
</feature>
<feature type="compositionally biased region" description="Low complexity" evidence="1">
    <location>
        <begin position="66"/>
        <end position="79"/>
    </location>
</feature>
<feature type="region of interest" description="Disordered" evidence="1">
    <location>
        <begin position="57"/>
        <end position="79"/>
    </location>
</feature>